<dbReference type="EMBL" id="BARU01019700">
    <property type="protein sequence ID" value="GAH55817.1"/>
    <property type="molecule type" value="Genomic_DNA"/>
</dbReference>
<organism evidence="1">
    <name type="scientific">marine sediment metagenome</name>
    <dbReference type="NCBI Taxonomy" id="412755"/>
    <lineage>
        <taxon>unclassified sequences</taxon>
        <taxon>metagenomes</taxon>
        <taxon>ecological metagenomes</taxon>
    </lineage>
</organism>
<gene>
    <name evidence="1" type="ORF">S03H2_32422</name>
</gene>
<accession>X1GF21</accession>
<evidence type="ECO:0000313" key="1">
    <source>
        <dbReference type="EMBL" id="GAH55817.1"/>
    </source>
</evidence>
<dbReference type="AlphaFoldDB" id="X1GF21"/>
<name>X1GF21_9ZZZZ</name>
<feature type="non-terminal residue" evidence="1">
    <location>
        <position position="67"/>
    </location>
</feature>
<sequence>MAKPVCWVELRYGWGLKGIPIGQTASSELLKQVKEILLSEAERRAEVSQKVDPILGFIEEQELEKLR</sequence>
<comment type="caution">
    <text evidence="1">The sequence shown here is derived from an EMBL/GenBank/DDBJ whole genome shotgun (WGS) entry which is preliminary data.</text>
</comment>
<reference evidence="1" key="1">
    <citation type="journal article" date="2014" name="Front. Microbiol.">
        <title>High frequency of phylogenetically diverse reductive dehalogenase-homologous genes in deep subseafloor sedimentary metagenomes.</title>
        <authorList>
            <person name="Kawai M."/>
            <person name="Futagami T."/>
            <person name="Toyoda A."/>
            <person name="Takaki Y."/>
            <person name="Nishi S."/>
            <person name="Hori S."/>
            <person name="Arai W."/>
            <person name="Tsubouchi T."/>
            <person name="Morono Y."/>
            <person name="Uchiyama I."/>
            <person name="Ito T."/>
            <person name="Fujiyama A."/>
            <person name="Inagaki F."/>
            <person name="Takami H."/>
        </authorList>
    </citation>
    <scope>NUCLEOTIDE SEQUENCE</scope>
    <source>
        <strain evidence="1">Expedition CK06-06</strain>
    </source>
</reference>
<proteinExistence type="predicted"/>
<protein>
    <submittedName>
        <fullName evidence="1">Uncharacterized protein</fullName>
    </submittedName>
</protein>